<comment type="caution">
    <text evidence="2">The sequence shown here is derived from an EMBL/GenBank/DDBJ whole genome shotgun (WGS) entry which is preliminary data.</text>
</comment>
<accession>A0ABQ7D7W6</accession>
<feature type="compositionally biased region" description="Polar residues" evidence="1">
    <location>
        <begin position="89"/>
        <end position="106"/>
    </location>
</feature>
<evidence type="ECO:0000313" key="3">
    <source>
        <dbReference type="Proteomes" id="UP000266723"/>
    </source>
</evidence>
<feature type="region of interest" description="Disordered" evidence="1">
    <location>
        <begin position="59"/>
        <end position="106"/>
    </location>
</feature>
<protein>
    <submittedName>
        <fullName evidence="2">Uncharacterized protein</fullName>
    </submittedName>
</protein>
<reference evidence="2 3" key="1">
    <citation type="journal article" date="2020" name="BMC Genomics">
        <title>Intraspecific diversification of the crop wild relative Brassica cretica Lam. using demographic model selection.</title>
        <authorList>
            <person name="Kioukis A."/>
            <person name="Michalopoulou V.A."/>
            <person name="Briers L."/>
            <person name="Pirintsos S."/>
            <person name="Studholme D.J."/>
            <person name="Pavlidis P."/>
            <person name="Sarris P.F."/>
        </authorList>
    </citation>
    <scope>NUCLEOTIDE SEQUENCE [LARGE SCALE GENOMIC DNA]</scope>
    <source>
        <strain evidence="3">cv. PFS-1207/04</strain>
    </source>
</reference>
<evidence type="ECO:0000256" key="1">
    <source>
        <dbReference type="SAM" id="MobiDB-lite"/>
    </source>
</evidence>
<keyword evidence="3" id="KW-1185">Reference proteome</keyword>
<organism evidence="2 3">
    <name type="scientific">Brassica cretica</name>
    <name type="common">Mustard</name>
    <dbReference type="NCBI Taxonomy" id="69181"/>
    <lineage>
        <taxon>Eukaryota</taxon>
        <taxon>Viridiplantae</taxon>
        <taxon>Streptophyta</taxon>
        <taxon>Embryophyta</taxon>
        <taxon>Tracheophyta</taxon>
        <taxon>Spermatophyta</taxon>
        <taxon>Magnoliopsida</taxon>
        <taxon>eudicotyledons</taxon>
        <taxon>Gunneridae</taxon>
        <taxon>Pentapetalae</taxon>
        <taxon>rosids</taxon>
        <taxon>malvids</taxon>
        <taxon>Brassicales</taxon>
        <taxon>Brassicaceae</taxon>
        <taxon>Brassiceae</taxon>
        <taxon>Brassica</taxon>
    </lineage>
</organism>
<sequence>MTEEEEAISGTKGGTGRGANSEHSRQTPIRKWITLDKPRTIQDALHKATDYIIIEKETKVLSQKQKKNPRSDKNVHQGEEETQGAHNYAINSGSEQGRTTGNTWTRNPNYDENAFVDFHQARGHSTVNCKVLG</sequence>
<name>A0ABQ7D7W6_BRACR</name>
<dbReference type="EMBL" id="QGKV02000759">
    <property type="protein sequence ID" value="KAF3567943.1"/>
    <property type="molecule type" value="Genomic_DNA"/>
</dbReference>
<proteinExistence type="predicted"/>
<feature type="compositionally biased region" description="Basic and acidic residues" evidence="1">
    <location>
        <begin position="69"/>
        <end position="79"/>
    </location>
</feature>
<gene>
    <name evidence="2" type="ORF">DY000_02015654</name>
</gene>
<feature type="region of interest" description="Disordered" evidence="1">
    <location>
        <begin position="1"/>
        <end position="31"/>
    </location>
</feature>
<dbReference type="Proteomes" id="UP000266723">
    <property type="component" value="Unassembled WGS sequence"/>
</dbReference>
<evidence type="ECO:0000313" key="2">
    <source>
        <dbReference type="EMBL" id="KAF3567943.1"/>
    </source>
</evidence>